<dbReference type="EMBL" id="MG775259">
    <property type="protein sequence ID" value="AUV61754.1"/>
    <property type="molecule type" value="Genomic_DNA"/>
</dbReference>
<protein>
    <submittedName>
        <fullName evidence="1">Uncharacterized protein</fullName>
    </submittedName>
</protein>
<accession>A0A2K9VHD9</accession>
<organism evidence="1 2">
    <name type="scientific">Pseudomonas phage Bjorn</name>
    <dbReference type="NCBI Taxonomy" id="2079288"/>
    <lineage>
        <taxon>Viruses</taxon>
        <taxon>Duplodnaviria</taxon>
        <taxon>Heunggongvirae</taxon>
        <taxon>Uroviricota</taxon>
        <taxon>Caudoviricetes</taxon>
        <taxon>Bjornvirus</taxon>
        <taxon>Bjornvirus bjorn</taxon>
    </lineage>
</organism>
<evidence type="ECO:0000313" key="1">
    <source>
        <dbReference type="EMBL" id="AUV61754.1"/>
    </source>
</evidence>
<reference evidence="1 2" key="1">
    <citation type="submission" date="2018-01" db="EMBL/GenBank/DDBJ databases">
        <title>Pseudomonas phages infecting Pseudomonas sp. isolated from Prunus avium.</title>
        <authorList>
            <person name="Colberg O."/>
            <person name="Byth Carstens A."/>
        </authorList>
    </citation>
    <scope>NUCLEOTIDE SEQUENCE [LARGE SCALE GENOMIC DNA]</scope>
</reference>
<proteinExistence type="predicted"/>
<name>A0A2K9VHD9_9CAUD</name>
<evidence type="ECO:0000313" key="2">
    <source>
        <dbReference type="Proteomes" id="UP000240564"/>
    </source>
</evidence>
<dbReference type="Proteomes" id="UP000240564">
    <property type="component" value="Segment"/>
</dbReference>
<gene>
    <name evidence="1" type="ORF">PsPhBjorn_gp62</name>
</gene>
<keyword evidence="2" id="KW-1185">Reference proteome</keyword>
<sequence>MAFFLKQLAIQLLAALFPTEVIAKVIVQTAKNLAKKSGTTADDAVVQILEDHVNVVKGDDKDEVAK</sequence>